<organism evidence="1 2">
    <name type="scientific">Aquimarina atlantica</name>
    <dbReference type="NCBI Taxonomy" id="1317122"/>
    <lineage>
        <taxon>Bacteria</taxon>
        <taxon>Pseudomonadati</taxon>
        <taxon>Bacteroidota</taxon>
        <taxon>Flavobacteriia</taxon>
        <taxon>Flavobacteriales</taxon>
        <taxon>Flavobacteriaceae</taxon>
        <taxon>Aquimarina</taxon>
    </lineage>
</organism>
<comment type="caution">
    <text evidence="1">The sequence shown here is derived from an EMBL/GenBank/DDBJ whole genome shotgun (WGS) entry which is preliminary data.</text>
</comment>
<keyword evidence="2" id="KW-1185">Reference proteome</keyword>
<proteinExistence type="predicted"/>
<protein>
    <submittedName>
        <fullName evidence="1">Uncharacterized protein</fullName>
    </submittedName>
</protein>
<evidence type="ECO:0000313" key="2">
    <source>
        <dbReference type="Proteomes" id="UP000023541"/>
    </source>
</evidence>
<gene>
    <name evidence="1" type="ORF">ATO12_15835</name>
</gene>
<name>A0A023BTZ0_9FLAO</name>
<accession>A0A023BTZ0</accession>
<reference evidence="1 2" key="1">
    <citation type="submission" date="2014-04" db="EMBL/GenBank/DDBJ databases">
        <title>Aquimarina sp. 22II-S11-z7 Genome Sequencing.</title>
        <authorList>
            <person name="Lai Q."/>
        </authorList>
    </citation>
    <scope>NUCLEOTIDE SEQUENCE [LARGE SCALE GENOMIC DNA]</scope>
    <source>
        <strain evidence="1 2">22II-S11-z7</strain>
    </source>
</reference>
<dbReference type="STRING" id="1317122.ATO12_15835"/>
<evidence type="ECO:0000313" key="1">
    <source>
        <dbReference type="EMBL" id="EZH73409.1"/>
    </source>
</evidence>
<dbReference type="Proteomes" id="UP000023541">
    <property type="component" value="Unassembled WGS sequence"/>
</dbReference>
<sequence length="102" mass="11921">MNIWKNIITLFFLSTFLFLRIVNVHAISHFSDDDDQIDCELCEIIAVSYKLTPFTDSTLVEVEQKSAIDFHEYKINFCYETSQYSITLPKSIYNKPPPKYLG</sequence>
<dbReference type="AlphaFoldDB" id="A0A023BTZ0"/>
<dbReference type="eggNOG" id="ENOG503007Z">
    <property type="taxonomic scope" value="Bacteria"/>
</dbReference>
<dbReference type="EMBL" id="AQRA01000005">
    <property type="protein sequence ID" value="EZH73409.1"/>
    <property type="molecule type" value="Genomic_DNA"/>
</dbReference>